<dbReference type="InterPro" id="IPR018114">
    <property type="entry name" value="TRYPSIN_HIS"/>
</dbReference>
<evidence type="ECO:0000256" key="6">
    <source>
        <dbReference type="RuleBase" id="RU363034"/>
    </source>
</evidence>
<keyword evidence="2 6" id="KW-0645">Protease</keyword>
<dbReference type="GO" id="GO:0004252">
    <property type="term" value="F:serine-type endopeptidase activity"/>
    <property type="evidence" value="ECO:0007669"/>
    <property type="project" value="InterPro"/>
</dbReference>
<proteinExistence type="inferred from homology"/>
<dbReference type="Proteomes" id="UP000215335">
    <property type="component" value="Unassembled WGS sequence"/>
</dbReference>
<dbReference type="PANTHER" id="PTHR24276:SF98">
    <property type="entry name" value="FI18310P1-RELATED"/>
    <property type="match status" value="1"/>
</dbReference>
<accession>A0A232F6Y2</accession>
<evidence type="ECO:0000256" key="4">
    <source>
        <dbReference type="ARBA" id="ARBA00022825"/>
    </source>
</evidence>
<evidence type="ECO:0000256" key="5">
    <source>
        <dbReference type="ARBA" id="ARBA00023157"/>
    </source>
</evidence>
<sequence>MSTSPTGCMENKSSGVCTQISYFMRFITNTLNELEVDTALDAEWIISGNKAIFDQFRYMISLQDSNKEHYCGGGIMGSILHIAISYLQMNFIERILCTRGDSGGPLVYYSTIVIGVASISPAYAENNAPTIYTRVLAYIDFVRNAVMDRITPDMRALDGEGIVGGDYVTDCKFNYQISIQLEDFHMCGGGIIANQYVLTAAHCVIDEKDRFTQSQLVIVAGTLESNSTDTSVVKVKIEQVFIPKSYKRVKPNSFEGLGLEHNSKLGKLKLPPKVDGNFMTYENDVGTIAGFGDNWVKMGTDPESKKTIEVASGGDSRLKYAEVNIISQDECNNMFFKPILDTHICGSVKSRNPKNPEGICTGDSGGPLVYDGDTVIGIVSTSPTGCKEDQQAAVYTRVSAYVDFIERAMENALSTNVRVGNGVVLFVLGLTTSLVIEYARLDAEGIVGGTNAKLGQFKYQISLETEYDSRCGGGILDDYHVLTAAHCVTNFGDNSFQEDLLIVLAGVTDAKIDERKSPSAVRVEVERIFIPKEYIGRNPKPGKPFRSVGDIAVLKLRDSLGLKDNPMLSKLQLPQPDDNYSAYDNEDAVVAGFGWNWVYMLEHPLTHIEFEVGGASTDKLRFAEAKVIDYRKCKRSLYSPVYKKKHICAQVYQNNIYEPEGICSGDSGSPLVYNETTVIGVVNSSPKGCRENVEPAVYARVSSHLDFIRNAMKGKKTSDMRSATFKRGFFLFRKDNISILKLAVIQLYIATNNKNLHSEFRRLHPIADMLVCVLTLAVCLFGVSNGLDIGKDEMRLFGGSFANSDKYKYHVAILQVHPNDTTQVICGGAIIDSRYVLTAAHCVYDIGKSELMVRSGWNVAPEYPYEEERSYHNIAKIMYPKDYFHSHCRHHEHDIAILKVKKNFDLAEESQFQKIHLPVFDNSYDGYDVQFTGYGIHKIRKLVNKNGTVVKELPLYTDRLKFMITQVISNEECARKASSIITNTNICTAAVNLDGFTCLGDDGGPLVYEDMVIGIRNSHNNKCIHQEPEIYTRVSSYLGFIHKVLNNDPSYDIDAESQKREQRIFKGAYDSTDEHRYHVAILKVLEDDTTEHICGGAIIDNRYVLTAAHCVHEVNKDELVLRTGWNKIPEQPHLEKRSYHKVAKIMYLKDYFYSGCRHHEHDIAIIKVKMNFDLADDENFKKVNLPEFDNDYEGYPATLTGYGVEKIAILKNKTSGELKKLFKYPEELKYLNTHIIPLEECKRIAPLIVTNTNVCTSPQNINGFSCVGDSGGPLVYDDVVIGIRNSHDNECIHSEPELFTRVSSYLDFIHKMMLLAVVLCLGAFANGEFIDDDVKTTRPRYHVDILRLNTTDDTLEHVCDGAILDRRHVLTAAHCVVDLTTSVLRVRSGSDVAPPPSLPHHEERLFHKVNKIMYLQDYVQSPCRQHQHDIAIIKVARSFDLAFDELFKQVYLPEPSNDYESYEALVSGYSHADTLNTIEAQVISNEECARNASSIITSGNLCAVFSEANEYKISGSPLVHENTIIGVLNAPTACNSETVLSIKCVPQAKNLKLYTRVTAYLDFIEKVLNNKPSADVVYRS</sequence>
<dbReference type="EMBL" id="NNAY01000775">
    <property type="protein sequence ID" value="OXU26581.1"/>
    <property type="molecule type" value="Genomic_DNA"/>
</dbReference>
<keyword evidence="5" id="KW-1015">Disulfide bond</keyword>
<dbReference type="InterPro" id="IPR033116">
    <property type="entry name" value="TRYPSIN_SER"/>
</dbReference>
<dbReference type="InterPro" id="IPR050430">
    <property type="entry name" value="Peptidase_S1"/>
</dbReference>
<evidence type="ECO:0000256" key="1">
    <source>
        <dbReference type="ARBA" id="ARBA00007664"/>
    </source>
</evidence>
<feature type="domain" description="Peptidase S1" evidence="7">
    <location>
        <begin position="796"/>
        <end position="1046"/>
    </location>
</feature>
<dbReference type="PROSITE" id="PS50240">
    <property type="entry name" value="TRYPSIN_DOM"/>
    <property type="match status" value="5"/>
</dbReference>
<dbReference type="InterPro" id="IPR043504">
    <property type="entry name" value="Peptidase_S1_PA_chymotrypsin"/>
</dbReference>
<comment type="caution">
    <text evidence="8">The sequence shown here is derived from an EMBL/GenBank/DDBJ whole genome shotgun (WGS) entry which is preliminary data.</text>
</comment>
<gene>
    <name evidence="8" type="ORF">TSAR_012019</name>
</gene>
<evidence type="ECO:0000259" key="7">
    <source>
        <dbReference type="PROSITE" id="PS50240"/>
    </source>
</evidence>
<dbReference type="PROSITE" id="PS00135">
    <property type="entry name" value="TRYPSIN_SER"/>
    <property type="match status" value="2"/>
</dbReference>
<name>A0A232F6Y2_9HYME</name>
<dbReference type="PROSITE" id="PS00134">
    <property type="entry name" value="TRYPSIN_HIS"/>
    <property type="match status" value="5"/>
</dbReference>
<evidence type="ECO:0000256" key="2">
    <source>
        <dbReference type="ARBA" id="ARBA00022670"/>
    </source>
</evidence>
<keyword evidence="4 6" id="KW-0720">Serine protease</keyword>
<feature type="domain" description="Peptidase S1" evidence="7">
    <location>
        <begin position="1064"/>
        <end position="1314"/>
    </location>
</feature>
<dbReference type="Pfam" id="PF00089">
    <property type="entry name" value="Trypsin"/>
    <property type="match status" value="6"/>
</dbReference>
<dbReference type="SUPFAM" id="SSF50494">
    <property type="entry name" value="Trypsin-like serine proteases"/>
    <property type="match status" value="6"/>
</dbReference>
<dbReference type="GO" id="GO:0006508">
    <property type="term" value="P:proteolysis"/>
    <property type="evidence" value="ECO:0007669"/>
    <property type="project" value="UniProtKB-KW"/>
</dbReference>
<feature type="domain" description="Peptidase S1" evidence="7">
    <location>
        <begin position="1324"/>
        <end position="1569"/>
    </location>
</feature>
<dbReference type="SMART" id="SM00020">
    <property type="entry name" value="Tryp_SPc"/>
    <property type="match status" value="5"/>
</dbReference>
<dbReference type="CDD" id="cd00190">
    <property type="entry name" value="Tryp_SPc"/>
    <property type="match status" value="4"/>
</dbReference>
<keyword evidence="9" id="KW-1185">Reference proteome</keyword>
<dbReference type="InterPro" id="IPR001254">
    <property type="entry name" value="Trypsin_dom"/>
</dbReference>
<feature type="domain" description="Peptidase S1" evidence="7">
    <location>
        <begin position="446"/>
        <end position="713"/>
    </location>
</feature>
<dbReference type="FunFam" id="2.40.10.10:FF:000068">
    <property type="entry name" value="transmembrane protease serine 2"/>
    <property type="match status" value="1"/>
</dbReference>
<dbReference type="PRINTS" id="PR00722">
    <property type="entry name" value="CHYMOTRYPSIN"/>
</dbReference>
<protein>
    <recommendedName>
        <fullName evidence="7">Peptidase S1 domain-containing protein</fullName>
    </recommendedName>
</protein>
<reference evidence="8 9" key="1">
    <citation type="journal article" date="2017" name="Curr. Biol.">
        <title>The Evolution of Venom by Co-option of Single-Copy Genes.</title>
        <authorList>
            <person name="Martinson E.O."/>
            <person name="Mrinalini"/>
            <person name="Kelkar Y.D."/>
            <person name="Chang C.H."/>
            <person name="Werren J.H."/>
        </authorList>
    </citation>
    <scope>NUCLEOTIDE SEQUENCE [LARGE SCALE GENOMIC DNA]</scope>
    <source>
        <strain evidence="8 9">Alberta</strain>
        <tissue evidence="8">Whole body</tissue>
    </source>
</reference>
<comment type="similarity">
    <text evidence="1">Belongs to the peptidase S1 family.</text>
</comment>
<dbReference type="InterPro" id="IPR009003">
    <property type="entry name" value="Peptidase_S1_PA"/>
</dbReference>
<evidence type="ECO:0000313" key="9">
    <source>
        <dbReference type="Proteomes" id="UP000215335"/>
    </source>
</evidence>
<organism evidence="8 9">
    <name type="scientific">Trichomalopsis sarcophagae</name>
    <dbReference type="NCBI Taxonomy" id="543379"/>
    <lineage>
        <taxon>Eukaryota</taxon>
        <taxon>Metazoa</taxon>
        <taxon>Ecdysozoa</taxon>
        <taxon>Arthropoda</taxon>
        <taxon>Hexapoda</taxon>
        <taxon>Insecta</taxon>
        <taxon>Pterygota</taxon>
        <taxon>Neoptera</taxon>
        <taxon>Endopterygota</taxon>
        <taxon>Hymenoptera</taxon>
        <taxon>Apocrita</taxon>
        <taxon>Proctotrupomorpha</taxon>
        <taxon>Chalcidoidea</taxon>
        <taxon>Pteromalidae</taxon>
        <taxon>Pteromalinae</taxon>
        <taxon>Trichomalopsis</taxon>
    </lineage>
</organism>
<feature type="domain" description="Peptidase S1" evidence="7">
    <location>
        <begin position="162"/>
        <end position="410"/>
    </location>
</feature>
<evidence type="ECO:0000313" key="8">
    <source>
        <dbReference type="EMBL" id="OXU26581.1"/>
    </source>
</evidence>
<dbReference type="InterPro" id="IPR001314">
    <property type="entry name" value="Peptidase_S1A"/>
</dbReference>
<dbReference type="PANTHER" id="PTHR24276">
    <property type="entry name" value="POLYSERASE-RELATED"/>
    <property type="match status" value="1"/>
</dbReference>
<dbReference type="Gene3D" id="2.40.10.10">
    <property type="entry name" value="Trypsin-like serine proteases"/>
    <property type="match status" value="6"/>
</dbReference>
<evidence type="ECO:0000256" key="3">
    <source>
        <dbReference type="ARBA" id="ARBA00022801"/>
    </source>
</evidence>
<keyword evidence="3 6" id="KW-0378">Hydrolase</keyword>